<gene>
    <name evidence="1" type="ORF">CC84DRAFT_439298</name>
</gene>
<name>A0A177CQL2_9PLEO</name>
<dbReference type="Proteomes" id="UP000077069">
    <property type="component" value="Unassembled WGS sequence"/>
</dbReference>
<protein>
    <submittedName>
        <fullName evidence="1">Uncharacterized protein</fullName>
    </submittedName>
</protein>
<proteinExistence type="predicted"/>
<dbReference type="AlphaFoldDB" id="A0A177CQL2"/>
<keyword evidence="2" id="KW-1185">Reference proteome</keyword>
<dbReference type="RefSeq" id="XP_018039876.1">
    <property type="nucleotide sequence ID" value="XM_018186280.1"/>
</dbReference>
<reference evidence="1 2" key="1">
    <citation type="submission" date="2016-05" db="EMBL/GenBank/DDBJ databases">
        <title>Comparative analysis of secretome profiles of manganese(II)-oxidizing ascomycete fungi.</title>
        <authorList>
            <consortium name="DOE Joint Genome Institute"/>
            <person name="Zeiner C.A."/>
            <person name="Purvine S.O."/>
            <person name="Zink E.M."/>
            <person name="Wu S."/>
            <person name="Pasa-Tolic L."/>
            <person name="Chaput D.L."/>
            <person name="Haridas S."/>
            <person name="Grigoriev I.V."/>
            <person name="Santelli C.M."/>
            <person name="Hansel C.M."/>
        </authorList>
    </citation>
    <scope>NUCLEOTIDE SEQUENCE [LARGE SCALE GENOMIC DNA]</scope>
    <source>
        <strain evidence="1 2">AP3s5-JAC2a</strain>
    </source>
</reference>
<dbReference type="GeneID" id="28769766"/>
<sequence length="271" mass="29303">MHIVTLQSRLMCHPAFSSGCNCFVSTLIHIRFPPDSQCFSDVRSLHSVLQTAQRTSARPVILSRLRSSPVPSIGPIPTTDQIINPKPRRGGESCPSFPIVILTTTTLSLTTPTPAAVHRCHQEHPAHTSRIRPRTLPTLSLNVPLFVPLTSPLAPAFRAASSRYRDWMRLGGQRGWSMQLGVGEWVLSRSRSGARVGLQLHDTTLARTTSTMCGRHTHVCEGAGEPRGSAGGVTAGLECFSKHVRDERGCARVCVCISRCRVGGGLASPAC</sequence>
<dbReference type="EMBL" id="KV441549">
    <property type="protein sequence ID" value="OAG09511.1"/>
    <property type="molecule type" value="Genomic_DNA"/>
</dbReference>
<accession>A0A177CQL2</accession>
<evidence type="ECO:0000313" key="1">
    <source>
        <dbReference type="EMBL" id="OAG09511.1"/>
    </source>
</evidence>
<dbReference type="OrthoDB" id="10648351at2759"/>
<organism evidence="1 2">
    <name type="scientific">Paraphaeosphaeria sporulosa</name>
    <dbReference type="NCBI Taxonomy" id="1460663"/>
    <lineage>
        <taxon>Eukaryota</taxon>
        <taxon>Fungi</taxon>
        <taxon>Dikarya</taxon>
        <taxon>Ascomycota</taxon>
        <taxon>Pezizomycotina</taxon>
        <taxon>Dothideomycetes</taxon>
        <taxon>Pleosporomycetidae</taxon>
        <taxon>Pleosporales</taxon>
        <taxon>Massarineae</taxon>
        <taxon>Didymosphaeriaceae</taxon>
        <taxon>Paraphaeosphaeria</taxon>
    </lineage>
</organism>
<evidence type="ECO:0000313" key="2">
    <source>
        <dbReference type="Proteomes" id="UP000077069"/>
    </source>
</evidence>
<dbReference type="InParanoid" id="A0A177CQL2"/>